<dbReference type="SUPFAM" id="SSF53720">
    <property type="entry name" value="ALDH-like"/>
    <property type="match status" value="1"/>
</dbReference>
<dbReference type="GO" id="GO:0003995">
    <property type="term" value="F:acyl-CoA dehydrogenase activity"/>
    <property type="evidence" value="ECO:0007669"/>
    <property type="project" value="InterPro"/>
</dbReference>
<evidence type="ECO:0000256" key="1">
    <source>
        <dbReference type="ARBA" id="ARBA00022857"/>
    </source>
</evidence>
<dbReference type="Pfam" id="PF05893">
    <property type="entry name" value="LuxC"/>
    <property type="match status" value="1"/>
</dbReference>
<evidence type="ECO:0000256" key="2">
    <source>
        <dbReference type="SAM" id="Coils"/>
    </source>
</evidence>
<evidence type="ECO:0000313" key="3">
    <source>
        <dbReference type="EMBL" id="PWA09346.1"/>
    </source>
</evidence>
<organism evidence="3 4">
    <name type="scientific">Flavobacterium laiguense</name>
    <dbReference type="NCBI Taxonomy" id="2169409"/>
    <lineage>
        <taxon>Bacteria</taxon>
        <taxon>Pseudomonadati</taxon>
        <taxon>Bacteroidota</taxon>
        <taxon>Flavobacteriia</taxon>
        <taxon>Flavobacteriales</taxon>
        <taxon>Flavobacteriaceae</taxon>
        <taxon>Flavobacterium</taxon>
    </lineage>
</organism>
<dbReference type="InterPro" id="IPR008670">
    <property type="entry name" value="CoA_reduct_LuxC"/>
</dbReference>
<gene>
    <name evidence="3" type="ORF">DB891_08655</name>
</gene>
<evidence type="ECO:0000313" key="4">
    <source>
        <dbReference type="Proteomes" id="UP000245618"/>
    </source>
</evidence>
<sequence>MTLETKKNAFIELGKFLSQFNEGNCIKKETVFGNDLFFEKFTDLIQLSQSHNGWFTPEQVFFSIQSWAKALTEENLDQWLSKYDFSDVKPKKVALILAGNIPLVGFHDFLSVLITGHAVLIKTSSNDQHLLPFMANYLIAFEPQFANKIEFVEGKLENFDTVIATGSNNTARYFEYYFKDKPSIIRKNRNSVAVLDGSETKEQLTALGEDIFRYFGLGCRSISKLFVPKDYSFVPFFEGIFKYQDVIHYEKYANNYDYNKAVFLMSNFKLLDNGFLTIKEDSSYGSPISSVFYEYYDNLDDLQKRLENENEQIQCITSNNLVKNSIGFGETQQPKLWDYADNIDTITFLLIR</sequence>
<name>A0A2U1JVX0_9FLAO</name>
<reference evidence="3 4" key="1">
    <citation type="submission" date="2018-04" db="EMBL/GenBank/DDBJ databases">
        <title>Flavobacterium sp. nov., isolated from glacier ice.</title>
        <authorList>
            <person name="Liu Q."/>
            <person name="Xin Y.-H."/>
        </authorList>
    </citation>
    <scope>NUCLEOTIDE SEQUENCE [LARGE SCALE GENOMIC DNA]</scope>
    <source>
        <strain evidence="3 4">LB2P30</strain>
    </source>
</reference>
<dbReference type="GO" id="GO:0008218">
    <property type="term" value="P:bioluminescence"/>
    <property type="evidence" value="ECO:0007669"/>
    <property type="project" value="InterPro"/>
</dbReference>
<proteinExistence type="predicted"/>
<keyword evidence="1" id="KW-0521">NADP</keyword>
<feature type="coiled-coil region" evidence="2">
    <location>
        <begin position="292"/>
        <end position="319"/>
    </location>
</feature>
<dbReference type="OrthoDB" id="1522941at2"/>
<dbReference type="RefSeq" id="WP_116762571.1">
    <property type="nucleotide sequence ID" value="NZ_QCZH01000007.1"/>
</dbReference>
<dbReference type="Proteomes" id="UP000245618">
    <property type="component" value="Unassembled WGS sequence"/>
</dbReference>
<comment type="caution">
    <text evidence="3">The sequence shown here is derived from an EMBL/GenBank/DDBJ whole genome shotgun (WGS) entry which is preliminary data.</text>
</comment>
<accession>A0A2U1JVX0</accession>
<dbReference type="EMBL" id="QCZH01000007">
    <property type="protein sequence ID" value="PWA09346.1"/>
    <property type="molecule type" value="Genomic_DNA"/>
</dbReference>
<dbReference type="AlphaFoldDB" id="A0A2U1JVX0"/>
<keyword evidence="4" id="KW-1185">Reference proteome</keyword>
<dbReference type="InterPro" id="IPR016161">
    <property type="entry name" value="Ald_DH/histidinol_DH"/>
</dbReference>
<keyword evidence="2" id="KW-0175">Coiled coil</keyword>
<protein>
    <submittedName>
        <fullName evidence="3">Acyl-CoA reductase</fullName>
    </submittedName>
</protein>